<protein>
    <submittedName>
        <fullName evidence="2">Putative membrane protein</fullName>
    </submittedName>
</protein>
<sequence length="29" mass="3485">MRTIVAIVFALCGHLWLAFWLLLWKVIDR</sequence>
<feature type="transmembrane region" description="Helical" evidence="1">
    <location>
        <begin position="6"/>
        <end position="27"/>
    </location>
</feature>
<accession>A0A1C3NSF4</accession>
<organism evidence="2 3">
    <name type="scientific">Xanthomonas bromi</name>
    <dbReference type="NCBI Taxonomy" id="56449"/>
    <lineage>
        <taxon>Bacteria</taxon>
        <taxon>Pseudomonadati</taxon>
        <taxon>Pseudomonadota</taxon>
        <taxon>Gammaproteobacteria</taxon>
        <taxon>Lysobacterales</taxon>
        <taxon>Lysobacteraceae</taxon>
        <taxon>Xanthomonas</taxon>
    </lineage>
</organism>
<dbReference type="Proteomes" id="UP000092503">
    <property type="component" value="Unassembled WGS sequence"/>
</dbReference>
<keyword evidence="1" id="KW-0812">Transmembrane</keyword>
<dbReference type="EMBL" id="FLTX01000115">
    <property type="protein sequence ID" value="SBV53320.1"/>
    <property type="molecule type" value="Genomic_DNA"/>
</dbReference>
<evidence type="ECO:0000313" key="2">
    <source>
        <dbReference type="EMBL" id="SBV53320.1"/>
    </source>
</evidence>
<name>A0A1C3NSF4_9XANT</name>
<evidence type="ECO:0000313" key="3">
    <source>
        <dbReference type="Proteomes" id="UP000092503"/>
    </source>
</evidence>
<reference evidence="2 3" key="1">
    <citation type="submission" date="2016-06" db="EMBL/GenBank/DDBJ databases">
        <authorList>
            <person name="Kjaerup R.B."/>
            <person name="Dalgaard T.S."/>
            <person name="Juul-Madsen H.R."/>
        </authorList>
    </citation>
    <scope>NUCLEOTIDE SEQUENCE [LARGE SCALE GENOMIC DNA]</scope>
    <source>
        <strain evidence="2">LMG947</strain>
    </source>
</reference>
<proteinExistence type="predicted"/>
<dbReference type="AlphaFoldDB" id="A0A1C3NSF4"/>
<gene>
    <name evidence="2" type="ORF">XBLMG947_4148</name>
</gene>
<keyword evidence="1" id="KW-1133">Transmembrane helix</keyword>
<keyword evidence="1" id="KW-0472">Membrane</keyword>
<evidence type="ECO:0000256" key="1">
    <source>
        <dbReference type="SAM" id="Phobius"/>
    </source>
</evidence>